<protein>
    <recommendedName>
        <fullName evidence="4">Lipoprotein</fullName>
    </recommendedName>
</protein>
<dbReference type="Proteomes" id="UP000505306">
    <property type="component" value="Chromosome"/>
</dbReference>
<dbReference type="KEGG" id="mgel:G5B37_06275"/>
<feature type="chain" id="PRO_5026199138" description="Lipoprotein" evidence="1">
    <location>
        <begin position="21"/>
        <end position="161"/>
    </location>
</feature>
<evidence type="ECO:0000313" key="2">
    <source>
        <dbReference type="EMBL" id="QIE59178.1"/>
    </source>
</evidence>
<dbReference type="AlphaFoldDB" id="A0A6G6GKV2"/>
<reference evidence="2 3" key="1">
    <citation type="submission" date="2020-02" db="EMBL/GenBank/DDBJ databases">
        <title>Complete genome sequence of Flavobacteriaceae bacterium.</title>
        <authorList>
            <person name="Kim S.-J."/>
            <person name="Kim Y.-S."/>
            <person name="Kim K.-H."/>
        </authorList>
    </citation>
    <scope>NUCLEOTIDE SEQUENCE [LARGE SCALE GENOMIC DNA]</scope>
    <source>
        <strain evidence="2 3">RR4-40</strain>
    </source>
</reference>
<name>A0A6G6GKV2_9FLAO</name>
<accession>A0A6G6GKV2</accession>
<organism evidence="2 3">
    <name type="scientific">Rasiella rasia</name>
    <dbReference type="NCBI Taxonomy" id="2744027"/>
    <lineage>
        <taxon>Bacteria</taxon>
        <taxon>Pseudomonadati</taxon>
        <taxon>Bacteroidota</taxon>
        <taxon>Flavobacteriia</taxon>
        <taxon>Flavobacteriales</taxon>
        <taxon>Flavobacteriaceae</taxon>
        <taxon>Rasiella</taxon>
    </lineage>
</organism>
<keyword evidence="1" id="KW-0732">Signal</keyword>
<evidence type="ECO:0000313" key="3">
    <source>
        <dbReference type="Proteomes" id="UP000505306"/>
    </source>
</evidence>
<evidence type="ECO:0008006" key="4">
    <source>
        <dbReference type="Google" id="ProtNLM"/>
    </source>
</evidence>
<dbReference type="RefSeq" id="WP_164679207.1">
    <property type="nucleotide sequence ID" value="NZ_CP049057.1"/>
</dbReference>
<sequence length="161" mass="18065">MKQLTFVSIFAILFGCSNMASDKEAATSDVAETLEETQAFRVDEAFDYATITQQKLQEYIDLQLLKNEHPELAKTIAPQLQKLLKDSIALPKNQDSLVVKNLSPLGTLLTVNDTLRQQKFSFALASNTFFKTDTLIANISTMTRQVHGEDVVVNKVYFSKQ</sequence>
<keyword evidence="3" id="KW-1185">Reference proteome</keyword>
<evidence type="ECO:0000256" key="1">
    <source>
        <dbReference type="SAM" id="SignalP"/>
    </source>
</evidence>
<proteinExistence type="predicted"/>
<gene>
    <name evidence="2" type="ORF">G5B37_06275</name>
</gene>
<dbReference type="PROSITE" id="PS51257">
    <property type="entry name" value="PROKAR_LIPOPROTEIN"/>
    <property type="match status" value="1"/>
</dbReference>
<feature type="signal peptide" evidence="1">
    <location>
        <begin position="1"/>
        <end position="20"/>
    </location>
</feature>
<dbReference type="EMBL" id="CP049057">
    <property type="protein sequence ID" value="QIE59178.1"/>
    <property type="molecule type" value="Genomic_DNA"/>
</dbReference>